<dbReference type="InterPro" id="IPR003337">
    <property type="entry name" value="Trehalose_PPase"/>
</dbReference>
<gene>
    <name evidence="6" type="ORF">M5K25_016372</name>
</gene>
<comment type="cofactor">
    <cofactor evidence="2">
        <name>a divalent metal cation</name>
        <dbReference type="ChEBI" id="CHEBI:60240"/>
    </cofactor>
</comment>
<reference evidence="6 7" key="1">
    <citation type="journal article" date="2024" name="Plant Biotechnol. J.">
        <title>Dendrobium thyrsiflorum genome and its molecular insights into genes involved in important horticultural traits.</title>
        <authorList>
            <person name="Chen B."/>
            <person name="Wang J.Y."/>
            <person name="Zheng P.J."/>
            <person name="Li K.L."/>
            <person name="Liang Y.M."/>
            <person name="Chen X.F."/>
            <person name="Zhang C."/>
            <person name="Zhao X."/>
            <person name="He X."/>
            <person name="Zhang G.Q."/>
            <person name="Liu Z.J."/>
            <person name="Xu Q."/>
        </authorList>
    </citation>
    <scope>NUCLEOTIDE SEQUENCE [LARGE SCALE GENOMIC DNA]</scope>
    <source>
        <strain evidence="6">GZMU011</strain>
    </source>
</reference>
<dbReference type="SUPFAM" id="SSF56784">
    <property type="entry name" value="HAD-like"/>
    <property type="match status" value="1"/>
</dbReference>
<evidence type="ECO:0000256" key="1">
    <source>
        <dbReference type="ARBA" id="ARBA00000500"/>
    </source>
</evidence>
<dbReference type="Proteomes" id="UP001552299">
    <property type="component" value="Unassembled WGS sequence"/>
</dbReference>
<evidence type="ECO:0000256" key="4">
    <source>
        <dbReference type="SAM" id="MobiDB-lite"/>
    </source>
</evidence>
<protein>
    <recommendedName>
        <fullName evidence="5">AT3G52170-like helix-turn-helix domain-containing protein</fullName>
    </recommendedName>
</protein>
<proteinExistence type="predicted"/>
<feature type="compositionally biased region" description="Basic and acidic residues" evidence="4">
    <location>
        <begin position="299"/>
        <end position="312"/>
    </location>
</feature>
<evidence type="ECO:0000259" key="5">
    <source>
        <dbReference type="Pfam" id="PF25896"/>
    </source>
</evidence>
<evidence type="ECO:0000256" key="3">
    <source>
        <dbReference type="ARBA" id="ARBA00022801"/>
    </source>
</evidence>
<dbReference type="InterPro" id="IPR036412">
    <property type="entry name" value="HAD-like_sf"/>
</dbReference>
<name>A0ABD0UJL6_DENTH</name>
<feature type="compositionally biased region" description="Low complexity" evidence="4">
    <location>
        <begin position="285"/>
        <end position="295"/>
    </location>
</feature>
<evidence type="ECO:0000313" key="7">
    <source>
        <dbReference type="Proteomes" id="UP001552299"/>
    </source>
</evidence>
<comment type="caution">
    <text evidence="6">The sequence shown here is derived from an EMBL/GenBank/DDBJ whole genome shotgun (WGS) entry which is preliminary data.</text>
</comment>
<dbReference type="AlphaFoldDB" id="A0ABD0UJL6"/>
<evidence type="ECO:0000256" key="2">
    <source>
        <dbReference type="ARBA" id="ARBA00001968"/>
    </source>
</evidence>
<organism evidence="6 7">
    <name type="scientific">Dendrobium thyrsiflorum</name>
    <name type="common">Pinecone-like raceme dendrobium</name>
    <name type="synonym">Orchid</name>
    <dbReference type="NCBI Taxonomy" id="117978"/>
    <lineage>
        <taxon>Eukaryota</taxon>
        <taxon>Viridiplantae</taxon>
        <taxon>Streptophyta</taxon>
        <taxon>Embryophyta</taxon>
        <taxon>Tracheophyta</taxon>
        <taxon>Spermatophyta</taxon>
        <taxon>Magnoliopsida</taxon>
        <taxon>Liliopsida</taxon>
        <taxon>Asparagales</taxon>
        <taxon>Orchidaceae</taxon>
        <taxon>Epidendroideae</taxon>
        <taxon>Malaxideae</taxon>
        <taxon>Dendrobiinae</taxon>
        <taxon>Dendrobium</taxon>
    </lineage>
</organism>
<dbReference type="Pfam" id="PF02358">
    <property type="entry name" value="Trehalose_PPase"/>
    <property type="match status" value="1"/>
</dbReference>
<feature type="domain" description="AT3G52170-like helix-turn-helix" evidence="5">
    <location>
        <begin position="178"/>
        <end position="227"/>
    </location>
</feature>
<dbReference type="GO" id="GO:0004805">
    <property type="term" value="F:trehalose-phosphatase activity"/>
    <property type="evidence" value="ECO:0007669"/>
    <property type="project" value="UniProtKB-EC"/>
</dbReference>
<keyword evidence="7" id="KW-1185">Reference proteome</keyword>
<dbReference type="EMBL" id="JANQDX010000013">
    <property type="protein sequence ID" value="KAL0912948.1"/>
    <property type="molecule type" value="Genomic_DNA"/>
</dbReference>
<dbReference type="PANTHER" id="PTHR43768">
    <property type="entry name" value="TREHALOSE 6-PHOSPHATE PHOSPHATASE"/>
    <property type="match status" value="1"/>
</dbReference>
<accession>A0ABD0UJL6</accession>
<keyword evidence="3" id="KW-0378">Hydrolase</keyword>
<dbReference type="Pfam" id="PF25896">
    <property type="entry name" value="HTH_AT3G52170"/>
    <property type="match status" value="1"/>
</dbReference>
<evidence type="ECO:0000313" key="6">
    <source>
        <dbReference type="EMBL" id="KAL0912948.1"/>
    </source>
</evidence>
<dbReference type="InterPro" id="IPR044651">
    <property type="entry name" value="OTSB-like"/>
</dbReference>
<sequence>MNSAFECVHDSWGVTELKVQNNKLCVSVHFRCVDDKRWRALADQVKSVLTVYPKLRLTPGQKVLEIRPIIKWDKGRAMEFLLNSLGFVDCKEVLPVYIGGGYFLQEVLGVLFGHGHRIVDVDSSNPLWFRCQFGFKVIAEFFEVSNAALQSSNQCCWSSSAAVSSDSFSLQQVRKKVTKQERSAMVLAFVEKYRALNGGKFPTISCTQKQVGGSYYAVREIIQELEHSHKRAPLETKKEIKIGEENVKFEDFSLTKEPCILADVKQTSFKEYVGDSIEVTKQHSSSKSKAGTKTSRLSTEAHSDNQIERDAHIQLTPSRDSKESQQDKDLGFKKLHVSTSPATVKPQTHTSVASNTETMNVGHPVSAKVETKTSILHTSTEEREVCRKDAASAANIHKRAVRSEFYHGQRQMVEHRAQSAKRSIFWGNLKSIAVGIINLWKK</sequence>
<dbReference type="PANTHER" id="PTHR43768:SF3">
    <property type="entry name" value="TREHALOSE 6-PHOSPHATE PHOSPHATASE"/>
    <property type="match status" value="1"/>
</dbReference>
<comment type="catalytic activity">
    <reaction evidence="1">
        <text>alpha,alpha-trehalose 6-phosphate + H2O = alpha,alpha-trehalose + phosphate</text>
        <dbReference type="Rhea" id="RHEA:23420"/>
        <dbReference type="ChEBI" id="CHEBI:15377"/>
        <dbReference type="ChEBI" id="CHEBI:16551"/>
        <dbReference type="ChEBI" id="CHEBI:43474"/>
        <dbReference type="ChEBI" id="CHEBI:58429"/>
        <dbReference type="EC" id="3.1.3.12"/>
    </reaction>
</comment>
<feature type="region of interest" description="Disordered" evidence="4">
    <location>
        <begin position="280"/>
        <end position="327"/>
    </location>
</feature>
<dbReference type="InterPro" id="IPR058941">
    <property type="entry name" value="HTH_AT3G52170-like"/>
</dbReference>